<dbReference type="eggNOG" id="COG5571">
    <property type="taxonomic scope" value="Bacteria"/>
</dbReference>
<dbReference type="InterPro" id="IPR013320">
    <property type="entry name" value="ConA-like_dom_sf"/>
</dbReference>
<dbReference type="STRING" id="598659.NAMH_1384"/>
<dbReference type="eggNOG" id="COG3621">
    <property type="taxonomic scope" value="Bacteria"/>
</dbReference>
<dbReference type="OrthoDB" id="5363773at2"/>
<dbReference type="InterPro" id="IPR019019">
    <property type="entry name" value="H-type_lectin_domain"/>
</dbReference>
<evidence type="ECO:0000313" key="2">
    <source>
        <dbReference type="EMBL" id="ACM93277.1"/>
    </source>
</evidence>
<name>B9L5Y9_NAUPA</name>
<dbReference type="Pfam" id="PF09458">
    <property type="entry name" value="H_lectin"/>
    <property type="match status" value="1"/>
</dbReference>
<dbReference type="GO" id="GO:0007155">
    <property type="term" value="P:cell adhesion"/>
    <property type="evidence" value="ECO:0007669"/>
    <property type="project" value="InterPro"/>
</dbReference>
<dbReference type="EMBL" id="CP001279">
    <property type="protein sequence ID" value="ACM93277.1"/>
    <property type="molecule type" value="Genomic_DNA"/>
</dbReference>
<dbReference type="GO" id="GO:0030246">
    <property type="term" value="F:carbohydrate binding"/>
    <property type="evidence" value="ECO:0007669"/>
    <property type="project" value="InterPro"/>
</dbReference>
<evidence type="ECO:0000313" key="3">
    <source>
        <dbReference type="Proteomes" id="UP000000448"/>
    </source>
</evidence>
<dbReference type="Gene3D" id="2.60.40.2080">
    <property type="match status" value="1"/>
</dbReference>
<protein>
    <recommendedName>
        <fullName evidence="1">H-type lectin domain-containing protein</fullName>
    </recommendedName>
</protein>
<dbReference type="HOGENOM" id="CLU_241894_0_0_7"/>
<gene>
    <name evidence="2" type="ordered locus">NAMH_1384</name>
</gene>
<reference evidence="2 3" key="1">
    <citation type="journal article" date="2009" name="PLoS Genet.">
        <title>Adaptations to submarine hydrothermal environments exemplified by the genome of Nautilia profundicola.</title>
        <authorList>
            <person name="Campbell B.J."/>
            <person name="Smith J.L."/>
            <person name="Hanson T.E."/>
            <person name="Klotz M.G."/>
            <person name="Stein L.Y."/>
            <person name="Lee C.K."/>
            <person name="Wu D."/>
            <person name="Robinson J.M."/>
            <person name="Khouri H.M."/>
            <person name="Eisen J.A."/>
            <person name="Cary S.C."/>
        </authorList>
    </citation>
    <scope>NUCLEOTIDE SEQUENCE [LARGE SCALE GENOMIC DNA]</scope>
    <source>
        <strain evidence="3">ATCC BAA-1463 / DSM 18972 / AmH</strain>
    </source>
</reference>
<sequence length="1668" mass="186400">MRKIIVLLFIICRFLSADIYLNGNLHPGDNDDFNGYTPKEPLTFDGEHTYNYYLNNPTKFYLSEDSVITGLKLNNAVGIDGKIKVYIDGNEVGEAANDGDDTVAVNNLSLSKGWHDIAVISDCYDSLGDTVSCNSYWVDDIDDYMFSGITLYTSSTTTAFDFIGRHHIGDNNDNDDWYDIDDTSKSWYPDANEGQCVTYNLNINSPLNGYQIFISRVRNVYKDGIDKIDIYDAADNLIKTLDINTTGSYKFDFNQTVMQKTDSVSKIKICSGNATSTDLDDISFGETVFIPFYNYDLKAGWQLDECYWQGSYGEVTDSSGNGLNGTAVNGANTQSGGVLCKDGYFNGSDYVDMGDILNDVLGKTSNKFTITAWIKPEVLTTKETNHKTENVFLAKASDSYNDNLEIGVNTDGSIHLYLDTKNKDEYADIGSGIQTGQWYFVGVTYNDGNVSVYINNNKYTSDVWSGGGNIDNAAGSNFTIGASIHKDTFFTGNIDEVKVFGDALDDNQIKQIYDNEKDGYNYDGSERVCNVCPDALLDYRMDECRWDNDANTYEIKNYGIEGANYDATALNDANTTKGLLCRGGDINSTSTEDKAVMLENNYVLPASYTLNLWVKFPLNTAGHTNFTVGRGRWQKTYNYFNIADRVGSDYDYIYFAHNVTDDTWTLNVSDDDDTDTYNFNPQNLSGWHMLTFVVNNTGTDFYLDGDYKHSFSTHPNSGELGLLFNSDYKSSDNTPNGQSIGSDADEFTLLNAAVNSGYVKYIYNNESSSKNWDGRSRCCKFCCSPYSGEITPIEFEGGTVTLNNTYSDPEWTHVAFKKAFNTIPVVFMVIDTYGNNPASVRIKNVTTKGFDAIIVEPEGEDGPHVKQTLNYFAINTGVHELDGHLIEVGSINTKKVQGKYAPSGNDIGWDTVDTSVSFCNPAVVANIQTLNNEENDIPKQPSVPWMTAAVNLCSGKLQLALDMSETDEGNVTKDETIGYMISDANFTGSFTDDYGTKIDFEVLKTGPYFVGWDNGCKTVSFQNSYENTPLIAGWKDSRFESDGGWFRRCELTNKKIGFVVDEDEAHDEERYHMPEVGGIFAFSANFHLSEVNEVYRFDAWNDDHNITDRNITTKIVNKPFIITVASLDTNGTGYQEFNGTVCSRVIAQNYTGDWNKTLWNNENEKNITLKVNRALKNAKINIQWKQNEDTTCPINDANESNSTDNFAIRPEKFVIANIPSNIKAGNEFNITVKAVDVNGNPVKDYNESIYVNGQSVDFEYNESKTNCDTGILEKVSGGVFKDGEANITLKYNEVGDLNLTVKEINGSEFAVVDNDDTNETERFISQAKSTISVGVDHFDLNAKYENYDTDSNFTYYDEDLNISSLLELNISAVDKDGNILQNYNKECYAKNITVNISHNDVDVNVSKIIYKYIDKNGYVYDNNISKDENITFIYDKNNFTTDNNGSTSVDVYLNFDRNVSNPVNPFEFEITSIDVNDSDANGSLDLNKKAKYYYGNLLLSDVLASENDFNKSYSFIVFDSVGNLKPDGQEVIYNWYENTGHNAVDGNVSDSEIIISSDYNASNSINGVDVSVDSINNGVITFKISRSDSSVKFAVVHLLSPNLKWLWYSKFNQKYDISNDSTCLNHFCFTITWQNLNSEGEVGSGEFEGTEANMTDTNSTKRGIKIFR</sequence>
<accession>B9L5Y9</accession>
<feature type="domain" description="H-type lectin" evidence="1">
    <location>
        <begin position="812"/>
        <end position="855"/>
    </location>
</feature>
<dbReference type="Proteomes" id="UP000000448">
    <property type="component" value="Chromosome"/>
</dbReference>
<dbReference type="Pfam" id="PF13385">
    <property type="entry name" value="Laminin_G_3"/>
    <property type="match status" value="1"/>
</dbReference>
<dbReference type="eggNOG" id="COG3420">
    <property type="taxonomic scope" value="Bacteria"/>
</dbReference>
<keyword evidence="3" id="KW-1185">Reference proteome</keyword>
<dbReference type="RefSeq" id="WP_015902329.1">
    <property type="nucleotide sequence ID" value="NC_012115.1"/>
</dbReference>
<proteinExistence type="predicted"/>
<dbReference type="SUPFAM" id="SSF141086">
    <property type="entry name" value="Agglutinin HPA-like"/>
    <property type="match status" value="1"/>
</dbReference>
<dbReference type="InterPro" id="IPR037221">
    <property type="entry name" value="H-type_lectin_dom_sf"/>
</dbReference>
<dbReference type="KEGG" id="nam:NAMH_1384"/>
<evidence type="ECO:0000259" key="1">
    <source>
        <dbReference type="Pfam" id="PF09458"/>
    </source>
</evidence>
<dbReference type="SUPFAM" id="SSF49899">
    <property type="entry name" value="Concanavalin A-like lectins/glucanases"/>
    <property type="match status" value="1"/>
</dbReference>
<organism evidence="2 3">
    <name type="scientific">Nautilia profundicola (strain ATCC BAA-1463 / DSM 18972 / AmH)</name>
    <dbReference type="NCBI Taxonomy" id="598659"/>
    <lineage>
        <taxon>Bacteria</taxon>
        <taxon>Pseudomonadati</taxon>
        <taxon>Campylobacterota</taxon>
        <taxon>Epsilonproteobacteria</taxon>
        <taxon>Nautiliales</taxon>
        <taxon>Nautiliaceae</taxon>
        <taxon>Nautilia</taxon>
    </lineage>
</organism>
<dbReference type="Gene3D" id="2.60.120.200">
    <property type="match status" value="2"/>
</dbReference>
<dbReference type="eggNOG" id="COG1195">
    <property type="taxonomic scope" value="Bacteria"/>
</dbReference>